<comment type="caution">
    <text evidence="1">The sequence shown here is derived from an EMBL/GenBank/DDBJ whole genome shotgun (WGS) entry which is preliminary data.</text>
</comment>
<name>A0A836CPB9_9STRA</name>
<accession>A0A836CPB9</accession>
<sequence>MVACCEGSLQALLRMDLTPSRIVLVDEDRAVVDAALTRAAMDRCAALLDMAVAHRQKRGDDGGAGSGGSGGGGGGGIGGGGGGTVVACDYRAARDSGGDSSGSNGGAATIRRRGAACAACVDPQGAMALMPHVRRALPRQMRGEGASRHNLGDVYKILRAPTRIDPQANTLALTPVYPAHPIADHAHLHHDMACVYALRTVYAGMGSVAARRAGRHERALVPLLNEVDDEPFCSDHFT</sequence>
<evidence type="ECO:0000313" key="1">
    <source>
        <dbReference type="EMBL" id="KAG5192714.1"/>
    </source>
</evidence>
<proteinExistence type="predicted"/>
<dbReference type="Proteomes" id="UP000664859">
    <property type="component" value="Unassembled WGS sequence"/>
</dbReference>
<reference evidence="1" key="1">
    <citation type="submission" date="2021-02" db="EMBL/GenBank/DDBJ databases">
        <title>First Annotated Genome of the Yellow-green Alga Tribonema minus.</title>
        <authorList>
            <person name="Mahan K.M."/>
        </authorList>
    </citation>
    <scope>NUCLEOTIDE SEQUENCE</scope>
    <source>
        <strain evidence="1">UTEX B ZZ1240</strain>
    </source>
</reference>
<keyword evidence="2" id="KW-1185">Reference proteome</keyword>
<evidence type="ECO:0000313" key="2">
    <source>
        <dbReference type="Proteomes" id="UP000664859"/>
    </source>
</evidence>
<protein>
    <submittedName>
        <fullName evidence="1">Uncharacterized protein</fullName>
    </submittedName>
</protein>
<gene>
    <name evidence="1" type="ORF">JKP88DRAFT_274653</name>
</gene>
<organism evidence="1 2">
    <name type="scientific">Tribonema minus</name>
    <dbReference type="NCBI Taxonomy" id="303371"/>
    <lineage>
        <taxon>Eukaryota</taxon>
        <taxon>Sar</taxon>
        <taxon>Stramenopiles</taxon>
        <taxon>Ochrophyta</taxon>
        <taxon>PX clade</taxon>
        <taxon>Xanthophyceae</taxon>
        <taxon>Tribonematales</taxon>
        <taxon>Tribonemataceae</taxon>
        <taxon>Tribonema</taxon>
    </lineage>
</organism>
<dbReference type="EMBL" id="JAFCMP010000002">
    <property type="protein sequence ID" value="KAG5192714.1"/>
    <property type="molecule type" value="Genomic_DNA"/>
</dbReference>
<dbReference type="AlphaFoldDB" id="A0A836CPB9"/>